<evidence type="ECO:0000313" key="10">
    <source>
        <dbReference type="Proteomes" id="UP000776276"/>
    </source>
</evidence>
<evidence type="ECO:0000259" key="8">
    <source>
        <dbReference type="PROSITE" id="PS51471"/>
    </source>
</evidence>
<evidence type="ECO:0000256" key="2">
    <source>
        <dbReference type="ARBA" id="ARBA00022723"/>
    </source>
</evidence>
<keyword evidence="6" id="KW-0408">Iron</keyword>
<dbReference type="EMBL" id="JAHKRT010000007">
    <property type="protein sequence ID" value="MBU3078810.1"/>
    <property type="molecule type" value="Genomic_DNA"/>
</dbReference>
<keyword evidence="5" id="KW-0560">Oxidoreductase</keyword>
<evidence type="ECO:0000313" key="9">
    <source>
        <dbReference type="EMBL" id="MBU3078810.1"/>
    </source>
</evidence>
<feature type="domain" description="Thioredoxin" evidence="7">
    <location>
        <begin position="4"/>
        <end position="150"/>
    </location>
</feature>
<keyword evidence="10" id="KW-1185">Reference proteome</keyword>
<evidence type="ECO:0000256" key="3">
    <source>
        <dbReference type="ARBA" id="ARBA00022896"/>
    </source>
</evidence>
<feature type="domain" description="Fe2OG dioxygenase" evidence="8">
    <location>
        <begin position="244"/>
        <end position="340"/>
    </location>
</feature>
<dbReference type="PROSITE" id="PS51352">
    <property type="entry name" value="THIOREDOXIN_2"/>
    <property type="match status" value="1"/>
</dbReference>
<keyword evidence="2" id="KW-0479">Metal-binding</keyword>
<organism evidence="9 10">
    <name type="scientific">Sphingomonas quercus</name>
    <dbReference type="NCBI Taxonomy" id="2842451"/>
    <lineage>
        <taxon>Bacteria</taxon>
        <taxon>Pseudomonadati</taxon>
        <taxon>Pseudomonadota</taxon>
        <taxon>Alphaproteobacteria</taxon>
        <taxon>Sphingomonadales</taxon>
        <taxon>Sphingomonadaceae</taxon>
        <taxon>Sphingomonas</taxon>
    </lineage>
</organism>
<dbReference type="InterPro" id="IPR013766">
    <property type="entry name" value="Thioredoxin_domain"/>
</dbReference>
<comment type="caution">
    <text evidence="9">The sequence shown here is derived from an EMBL/GenBank/DDBJ whole genome shotgun (WGS) entry which is preliminary data.</text>
</comment>
<gene>
    <name evidence="9" type="ORF">KOF26_13120</name>
</gene>
<comment type="cofactor">
    <cofactor evidence="1">
        <name>L-ascorbate</name>
        <dbReference type="ChEBI" id="CHEBI:38290"/>
    </cofactor>
</comment>
<evidence type="ECO:0000256" key="5">
    <source>
        <dbReference type="ARBA" id="ARBA00023002"/>
    </source>
</evidence>
<evidence type="ECO:0000256" key="1">
    <source>
        <dbReference type="ARBA" id="ARBA00001961"/>
    </source>
</evidence>
<reference evidence="9 10" key="1">
    <citation type="submission" date="2021-06" db="EMBL/GenBank/DDBJ databases">
        <title>Sphingomonas sp. XMGL2, whole genome shotgun sequencing project.</title>
        <authorList>
            <person name="Zhao G."/>
            <person name="Shen L."/>
        </authorList>
    </citation>
    <scope>NUCLEOTIDE SEQUENCE [LARGE SCALE GENOMIC DNA]</scope>
    <source>
        <strain evidence="9 10">XMGL2</strain>
    </source>
</reference>
<dbReference type="Pfam" id="PF13640">
    <property type="entry name" value="2OG-FeII_Oxy_3"/>
    <property type="match status" value="1"/>
</dbReference>
<accession>A0ABS6BKI0</accession>
<evidence type="ECO:0000259" key="7">
    <source>
        <dbReference type="PROSITE" id="PS51352"/>
    </source>
</evidence>
<protein>
    <submittedName>
        <fullName evidence="9">2OG-Fe(II) oxygenase</fullName>
    </submittedName>
</protein>
<dbReference type="InterPro" id="IPR044862">
    <property type="entry name" value="Pro_4_hyd_alph_FE2OG_OXY"/>
</dbReference>
<dbReference type="PROSITE" id="PS51471">
    <property type="entry name" value="FE2OG_OXY"/>
    <property type="match status" value="1"/>
</dbReference>
<dbReference type="RefSeq" id="WP_216325718.1">
    <property type="nucleotide sequence ID" value="NZ_JAHKRT010000007.1"/>
</dbReference>
<dbReference type="Pfam" id="PF00578">
    <property type="entry name" value="AhpC-TSA"/>
    <property type="match status" value="1"/>
</dbReference>
<dbReference type="InterPro" id="IPR006620">
    <property type="entry name" value="Pro_4_hyd_alph"/>
</dbReference>
<keyword evidence="4" id="KW-0223">Dioxygenase</keyword>
<proteinExistence type="predicted"/>
<keyword evidence="3" id="KW-0847">Vitamin C</keyword>
<dbReference type="SMART" id="SM00702">
    <property type="entry name" value="P4Hc"/>
    <property type="match status" value="1"/>
</dbReference>
<dbReference type="InterPro" id="IPR005123">
    <property type="entry name" value="Oxoglu/Fe-dep_dioxygenase_dom"/>
</dbReference>
<name>A0ABS6BKI0_9SPHN</name>
<evidence type="ECO:0000256" key="6">
    <source>
        <dbReference type="ARBA" id="ARBA00023004"/>
    </source>
</evidence>
<dbReference type="Proteomes" id="UP000776276">
    <property type="component" value="Unassembled WGS sequence"/>
</dbReference>
<sequence length="360" mass="40142">MTMLLPGDAAPWFRAPALSGNPNYNFDQAAGRAIVMLFLGRAAWPPCAAALALVERHRHLFDDENACFFGVSLDPADAAQGRIRQQLPGIRWFLDHDGVIARVYGACRATGEAQNYQPHWLLLDPMLRVVRRAPIDRGAEIFAALDALRAAPNPDMSAPVLILPRVFEPAMCRRLIELYETHGGEESGFMQEVAGRTIGKLDHRSKRRSDYVIEDEGLREQIARRLSRFLLPQLARAFQFKATRIERYLVACYDGDNGGGYFRAHRDNTTKGTAHRRFACTINLNAEDFEGGELCFPEFGPRTYRAPTGGAVVFSCSLLHEARPVVRGRRFAFLPFFYDEESARLREANAVFIGPAGAGG</sequence>
<dbReference type="InterPro" id="IPR000866">
    <property type="entry name" value="AhpC/TSA"/>
</dbReference>
<evidence type="ECO:0000256" key="4">
    <source>
        <dbReference type="ARBA" id="ARBA00022964"/>
    </source>
</evidence>